<keyword evidence="5" id="KW-0067">ATP-binding</keyword>
<dbReference type="Gene3D" id="3.30.200.20">
    <property type="entry name" value="Phosphorylase Kinase, domain 1"/>
    <property type="match status" value="1"/>
</dbReference>
<evidence type="ECO:0000256" key="5">
    <source>
        <dbReference type="ARBA" id="ARBA00022840"/>
    </source>
</evidence>
<keyword evidence="6" id="KW-1133">Transmembrane helix</keyword>
<sequence length="632" mass="67522">MSDLSGELIDGRYQLISQIAQGGMASIYAALDTRLDRRVAVKIMHPHLAQDEAFVNRFIREAKAAAALTHPNAVSVQDQGWNTNGVPAVFIVMEMVEGNTLREYLEESGKFGVAQTLQYLTAILGALAAAHKLGIIHRDIKPENILISNDGRIKIADFGLAHGALIGSTLTAESSVVLGSVSYLSPEQVQRGISDSRSDVYSTGILAYELMVGEKPFSGDSPIQIAYMHVNNRVPRVSQSRSDVPKELDDLIFSATSSNPDERPRDAGIFLSAIQDIARAIDPKRNQLSLELDIPMQKISEKTSRSKVKKKPKAEPVKEITQEKPVREITARTKRRVSKRVRRNRIIAVLLAVALGIGGWYALIGPGSRIVVPSVVGGSLVEANAALSPLGLSSEVTEKRFDEEIAAGKVLASDPSGGGKIDAGGVVKLIISKGQERYVIPVLTGLTPEVAIKTLTNQPLKSAGITEEFNSTIPKGLVISTQPSNGQKVKRNTPVTILVSKGVEEIALATYVGQSGDQAQNELTEAGFNVESTFAYSETIAAGAVISQTPAGIVSAPMGSTITLVVSKGSKFVFIPNVYSIETSKAMATLKDLGLKVKVRSIGKKSVKYVTNISPKVGAKVLRGTVVTITVG</sequence>
<accession>A0A6J6IVH6</accession>
<organism evidence="9">
    <name type="scientific">freshwater metagenome</name>
    <dbReference type="NCBI Taxonomy" id="449393"/>
    <lineage>
        <taxon>unclassified sequences</taxon>
        <taxon>metagenomes</taxon>
        <taxon>ecological metagenomes</taxon>
    </lineage>
</organism>
<evidence type="ECO:0000259" key="7">
    <source>
        <dbReference type="PROSITE" id="PS50011"/>
    </source>
</evidence>
<evidence type="ECO:0000256" key="3">
    <source>
        <dbReference type="ARBA" id="ARBA00022741"/>
    </source>
</evidence>
<dbReference type="CDD" id="cd06577">
    <property type="entry name" value="PASTA_pknB"/>
    <property type="match status" value="4"/>
</dbReference>
<protein>
    <submittedName>
        <fullName evidence="9">Unannotated protein</fullName>
    </submittedName>
</protein>
<feature type="domain" description="Protein kinase" evidence="7">
    <location>
        <begin position="13"/>
        <end position="278"/>
    </location>
</feature>
<dbReference type="AlphaFoldDB" id="A0A6J6IVH6"/>
<dbReference type="SMART" id="SM00740">
    <property type="entry name" value="PASTA"/>
    <property type="match status" value="4"/>
</dbReference>
<dbReference type="EMBL" id="CAEZVH010000084">
    <property type="protein sequence ID" value="CAB4628697.1"/>
    <property type="molecule type" value="Genomic_DNA"/>
</dbReference>
<evidence type="ECO:0000256" key="1">
    <source>
        <dbReference type="ARBA" id="ARBA00022527"/>
    </source>
</evidence>
<keyword evidence="1" id="KW-0723">Serine/threonine-protein kinase</keyword>
<dbReference type="PROSITE" id="PS00108">
    <property type="entry name" value="PROTEIN_KINASE_ST"/>
    <property type="match status" value="1"/>
</dbReference>
<name>A0A6J6IVH6_9ZZZZ</name>
<dbReference type="InterPro" id="IPR008271">
    <property type="entry name" value="Ser/Thr_kinase_AS"/>
</dbReference>
<dbReference type="GO" id="GO:0005524">
    <property type="term" value="F:ATP binding"/>
    <property type="evidence" value="ECO:0007669"/>
    <property type="project" value="UniProtKB-KW"/>
</dbReference>
<dbReference type="InterPro" id="IPR005543">
    <property type="entry name" value="PASTA_dom"/>
</dbReference>
<feature type="transmembrane region" description="Helical" evidence="6">
    <location>
        <begin position="346"/>
        <end position="364"/>
    </location>
</feature>
<dbReference type="PROSITE" id="PS50011">
    <property type="entry name" value="PROTEIN_KINASE_DOM"/>
    <property type="match status" value="1"/>
</dbReference>
<dbReference type="PROSITE" id="PS51178">
    <property type="entry name" value="PASTA"/>
    <property type="match status" value="4"/>
</dbReference>
<dbReference type="Pfam" id="PF03793">
    <property type="entry name" value="PASTA"/>
    <property type="match status" value="4"/>
</dbReference>
<reference evidence="9" key="1">
    <citation type="submission" date="2020-05" db="EMBL/GenBank/DDBJ databases">
        <authorList>
            <person name="Chiriac C."/>
            <person name="Salcher M."/>
            <person name="Ghai R."/>
            <person name="Kavagutti S V."/>
        </authorList>
    </citation>
    <scope>NUCLEOTIDE SEQUENCE</scope>
</reference>
<evidence type="ECO:0000256" key="2">
    <source>
        <dbReference type="ARBA" id="ARBA00022679"/>
    </source>
</evidence>
<dbReference type="SMART" id="SM00220">
    <property type="entry name" value="S_TKc"/>
    <property type="match status" value="1"/>
</dbReference>
<evidence type="ECO:0000313" key="9">
    <source>
        <dbReference type="EMBL" id="CAB4628697.1"/>
    </source>
</evidence>
<dbReference type="InterPro" id="IPR011009">
    <property type="entry name" value="Kinase-like_dom_sf"/>
</dbReference>
<feature type="domain" description="PASTA" evidence="8">
    <location>
        <begin position="569"/>
        <end position="632"/>
    </location>
</feature>
<feature type="domain" description="PASTA" evidence="8">
    <location>
        <begin position="434"/>
        <end position="501"/>
    </location>
</feature>
<feature type="domain" description="PASTA" evidence="8">
    <location>
        <begin position="367"/>
        <end position="433"/>
    </location>
</feature>
<proteinExistence type="predicted"/>
<dbReference type="Gene3D" id="1.10.510.10">
    <property type="entry name" value="Transferase(Phosphotransferase) domain 1"/>
    <property type="match status" value="1"/>
</dbReference>
<keyword evidence="6" id="KW-0812">Transmembrane</keyword>
<dbReference type="GO" id="GO:0004674">
    <property type="term" value="F:protein serine/threonine kinase activity"/>
    <property type="evidence" value="ECO:0007669"/>
    <property type="project" value="UniProtKB-KW"/>
</dbReference>
<dbReference type="FunFam" id="1.10.510.10:FF:000021">
    <property type="entry name" value="Serine/threonine protein kinase"/>
    <property type="match status" value="1"/>
</dbReference>
<dbReference type="SUPFAM" id="SSF56112">
    <property type="entry name" value="Protein kinase-like (PK-like)"/>
    <property type="match status" value="1"/>
</dbReference>
<dbReference type="CDD" id="cd14014">
    <property type="entry name" value="STKc_PknB_like"/>
    <property type="match status" value="1"/>
</dbReference>
<dbReference type="Gene3D" id="3.30.10.20">
    <property type="match status" value="4"/>
</dbReference>
<keyword evidence="6" id="KW-0472">Membrane</keyword>
<evidence type="ECO:0000256" key="6">
    <source>
        <dbReference type="SAM" id="Phobius"/>
    </source>
</evidence>
<evidence type="ECO:0000256" key="4">
    <source>
        <dbReference type="ARBA" id="ARBA00022777"/>
    </source>
</evidence>
<keyword evidence="2" id="KW-0808">Transferase</keyword>
<gene>
    <name evidence="9" type="ORF">UFOPK1951_00731</name>
</gene>
<dbReference type="InterPro" id="IPR000719">
    <property type="entry name" value="Prot_kinase_dom"/>
</dbReference>
<keyword evidence="3" id="KW-0547">Nucleotide-binding</keyword>
<keyword evidence="4" id="KW-0418">Kinase</keyword>
<feature type="domain" description="PASTA" evidence="8">
    <location>
        <begin position="502"/>
        <end position="568"/>
    </location>
</feature>
<dbReference type="FunFam" id="3.30.200.20:FF:000035">
    <property type="entry name" value="Serine/threonine protein kinase Stk1"/>
    <property type="match status" value="1"/>
</dbReference>
<dbReference type="NCBIfam" id="NF033483">
    <property type="entry name" value="PknB_PASTA_kin"/>
    <property type="match status" value="1"/>
</dbReference>
<dbReference type="Pfam" id="PF00069">
    <property type="entry name" value="Pkinase"/>
    <property type="match status" value="1"/>
</dbReference>
<evidence type="ECO:0000259" key="8">
    <source>
        <dbReference type="PROSITE" id="PS51178"/>
    </source>
</evidence>
<dbReference type="PANTHER" id="PTHR43289:SF34">
    <property type="entry name" value="SERINE_THREONINE-PROTEIN KINASE YBDM-RELATED"/>
    <property type="match status" value="1"/>
</dbReference>
<dbReference type="PANTHER" id="PTHR43289">
    <property type="entry name" value="MITOGEN-ACTIVATED PROTEIN KINASE KINASE KINASE 20-RELATED"/>
    <property type="match status" value="1"/>
</dbReference>